<evidence type="ECO:0000259" key="6">
    <source>
        <dbReference type="Pfam" id="PF07980"/>
    </source>
</evidence>
<dbReference type="EMBL" id="SJSK01000003">
    <property type="protein sequence ID" value="TCC90189.1"/>
    <property type="molecule type" value="Genomic_DNA"/>
</dbReference>
<dbReference type="Pfam" id="PF14322">
    <property type="entry name" value="SusD-like_3"/>
    <property type="match status" value="1"/>
</dbReference>
<dbReference type="OrthoDB" id="5694214at2"/>
<accession>A0A4R0MT24</accession>
<dbReference type="GO" id="GO:0009279">
    <property type="term" value="C:cell outer membrane"/>
    <property type="evidence" value="ECO:0007669"/>
    <property type="project" value="UniProtKB-SubCell"/>
</dbReference>
<dbReference type="PROSITE" id="PS51257">
    <property type="entry name" value="PROKAR_LIPOPROTEIN"/>
    <property type="match status" value="1"/>
</dbReference>
<dbReference type="Gene3D" id="1.25.40.390">
    <property type="match status" value="1"/>
</dbReference>
<name>A0A4R0MT24_9SPHI</name>
<keyword evidence="9" id="KW-1185">Reference proteome</keyword>
<dbReference type="Pfam" id="PF07980">
    <property type="entry name" value="SusD_RagB"/>
    <property type="match status" value="1"/>
</dbReference>
<comment type="caution">
    <text evidence="8">The sequence shown here is derived from an EMBL/GenBank/DDBJ whole genome shotgun (WGS) entry which is preliminary data.</text>
</comment>
<dbReference type="RefSeq" id="WP_131553591.1">
    <property type="nucleotide sequence ID" value="NZ_SJSK01000003.1"/>
</dbReference>
<organism evidence="8 9">
    <name type="scientific">Pedobacter frigiditerrae</name>
    <dbReference type="NCBI Taxonomy" id="2530452"/>
    <lineage>
        <taxon>Bacteria</taxon>
        <taxon>Pseudomonadati</taxon>
        <taxon>Bacteroidota</taxon>
        <taxon>Sphingobacteriia</taxon>
        <taxon>Sphingobacteriales</taxon>
        <taxon>Sphingobacteriaceae</taxon>
        <taxon>Pedobacter</taxon>
    </lineage>
</organism>
<evidence type="ECO:0000256" key="3">
    <source>
        <dbReference type="ARBA" id="ARBA00022729"/>
    </source>
</evidence>
<comment type="similarity">
    <text evidence="2">Belongs to the SusD family.</text>
</comment>
<proteinExistence type="inferred from homology"/>
<evidence type="ECO:0000256" key="2">
    <source>
        <dbReference type="ARBA" id="ARBA00006275"/>
    </source>
</evidence>
<evidence type="ECO:0000256" key="5">
    <source>
        <dbReference type="ARBA" id="ARBA00023237"/>
    </source>
</evidence>
<reference evidence="8 9" key="1">
    <citation type="submission" date="2019-02" db="EMBL/GenBank/DDBJ databases">
        <title>Pedobacter sp. RP-1-13 sp. nov., isolated from Arctic soil.</title>
        <authorList>
            <person name="Dahal R.H."/>
        </authorList>
    </citation>
    <scope>NUCLEOTIDE SEQUENCE [LARGE SCALE GENOMIC DNA]</scope>
    <source>
        <strain evidence="8 9">RP-1-13</strain>
    </source>
</reference>
<feature type="domain" description="RagB/SusD" evidence="6">
    <location>
        <begin position="325"/>
        <end position="582"/>
    </location>
</feature>
<evidence type="ECO:0000313" key="9">
    <source>
        <dbReference type="Proteomes" id="UP000292884"/>
    </source>
</evidence>
<comment type="subcellular location">
    <subcellularLocation>
        <location evidence="1">Cell outer membrane</location>
    </subcellularLocation>
</comment>
<dbReference type="Proteomes" id="UP000292884">
    <property type="component" value="Unassembled WGS sequence"/>
</dbReference>
<dbReference type="SUPFAM" id="SSF48452">
    <property type="entry name" value="TPR-like"/>
    <property type="match status" value="1"/>
</dbReference>
<protein>
    <submittedName>
        <fullName evidence="8">RagB/SusD family nutrient uptake outer membrane protein</fullName>
    </submittedName>
</protein>
<sequence>MMKNINHFKTLALIVLLAIGLGACKKVDDSSFLDKTDVGQLNEATVFADSLLTFRFLTGVYTGLATTYYLDNGLTGGGLWSYSDASDDSDIVWGGATAQAAPAFNSATFASLADFSRFKNHWNNCYNNIRRANVFLANVDRSPISAARRASLKLEARFLRAYYYWHLLRNYSGVPIIGDKVYAITDDFGLPRSTFAETVNYIVAELDACAALPKTTKIEDFGRPTQGAAMGLKSKVLLLAASPLFNGQNPGTGSNKSLAGYDNLDNNRWKVAADAAKAVMDLGTYNLVKDNTTAPGYGYYQMMITRNTEEHIFQVMKSTNRWYETYLLPVSRGGQAYSYPTQELVDTYAMKNGKNINEAGSGYVEANMYKDRDPRFYYSILYDGSLWLNNTTNTKTVVNLYANAPGDGLGTSGSTKTGYLYRKFCHEGSGGNFGISNNIGLVAIRYAEILLNYAEALNEFGGPSAEVYQAVEQIRERAGLNPFKLPLLLTKEQMREVIRNERRVELTYEEATRFFDIKRWKLAETLINGPATGMRWTRNGSTTTGARFTFETRKFTNPQMYYFPIPQSEINKSQVLIQNPGW</sequence>
<evidence type="ECO:0000259" key="7">
    <source>
        <dbReference type="Pfam" id="PF14322"/>
    </source>
</evidence>
<keyword evidence="3" id="KW-0732">Signal</keyword>
<gene>
    <name evidence="8" type="ORF">EZ428_12965</name>
</gene>
<evidence type="ECO:0000256" key="1">
    <source>
        <dbReference type="ARBA" id="ARBA00004442"/>
    </source>
</evidence>
<feature type="domain" description="SusD-like N-terminal" evidence="7">
    <location>
        <begin position="116"/>
        <end position="238"/>
    </location>
</feature>
<keyword evidence="4" id="KW-0472">Membrane</keyword>
<dbReference type="InterPro" id="IPR012944">
    <property type="entry name" value="SusD_RagB_dom"/>
</dbReference>
<keyword evidence="5" id="KW-0998">Cell outer membrane</keyword>
<dbReference type="AlphaFoldDB" id="A0A4R0MT24"/>
<evidence type="ECO:0000313" key="8">
    <source>
        <dbReference type="EMBL" id="TCC90189.1"/>
    </source>
</evidence>
<dbReference type="InterPro" id="IPR011990">
    <property type="entry name" value="TPR-like_helical_dom_sf"/>
</dbReference>
<dbReference type="InterPro" id="IPR033985">
    <property type="entry name" value="SusD-like_N"/>
</dbReference>
<evidence type="ECO:0000256" key="4">
    <source>
        <dbReference type="ARBA" id="ARBA00023136"/>
    </source>
</evidence>